<evidence type="ECO:0000256" key="1">
    <source>
        <dbReference type="ARBA" id="ARBA00022729"/>
    </source>
</evidence>
<gene>
    <name evidence="5" type="ORF">SNEC2469_LOCUS20969</name>
</gene>
<name>A0A812X6A2_9DINO</name>
<dbReference type="InterPro" id="IPR013783">
    <property type="entry name" value="Ig-like_fold"/>
</dbReference>
<evidence type="ECO:0000313" key="5">
    <source>
        <dbReference type="EMBL" id="CAE7726285.1"/>
    </source>
</evidence>
<dbReference type="InterPro" id="IPR002909">
    <property type="entry name" value="IPT_dom"/>
</dbReference>
<dbReference type="Gene3D" id="2.60.40.10">
    <property type="entry name" value="Immunoglobulins"/>
    <property type="match status" value="1"/>
</dbReference>
<accession>A0A812X6A2</accession>
<dbReference type="InterPro" id="IPR002048">
    <property type="entry name" value="EF_hand_dom"/>
</dbReference>
<dbReference type="PANTHER" id="PTHR46769">
    <property type="entry name" value="POLYCYSTIC KIDNEY AND HEPATIC DISEASE 1 (AUTOSOMAL RECESSIVE)-LIKE 1"/>
    <property type="match status" value="1"/>
</dbReference>
<dbReference type="AlphaFoldDB" id="A0A812X6A2"/>
<comment type="caution">
    <text evidence="5">The sequence shown here is derived from an EMBL/GenBank/DDBJ whole genome shotgun (WGS) entry which is preliminary data.</text>
</comment>
<proteinExistence type="predicted"/>
<dbReference type="InterPro" id="IPR011992">
    <property type="entry name" value="EF-hand-dom_pair"/>
</dbReference>
<dbReference type="Proteomes" id="UP000601435">
    <property type="component" value="Unassembled WGS sequence"/>
</dbReference>
<dbReference type="SUPFAM" id="SSF47473">
    <property type="entry name" value="EF-hand"/>
    <property type="match status" value="1"/>
</dbReference>
<keyword evidence="6" id="KW-1185">Reference proteome</keyword>
<evidence type="ECO:0000256" key="3">
    <source>
        <dbReference type="SAM" id="Coils"/>
    </source>
</evidence>
<dbReference type="InterPro" id="IPR014756">
    <property type="entry name" value="Ig_E-set"/>
</dbReference>
<dbReference type="EMBL" id="CAJNJA010036908">
    <property type="protein sequence ID" value="CAE7726285.1"/>
    <property type="molecule type" value="Genomic_DNA"/>
</dbReference>
<dbReference type="PROSITE" id="PS00018">
    <property type="entry name" value="EF_HAND_1"/>
    <property type="match status" value="1"/>
</dbReference>
<dbReference type="Pfam" id="PF01833">
    <property type="entry name" value="TIG"/>
    <property type="match status" value="1"/>
</dbReference>
<organism evidence="5 6">
    <name type="scientific">Symbiodinium necroappetens</name>
    <dbReference type="NCBI Taxonomy" id="1628268"/>
    <lineage>
        <taxon>Eukaryota</taxon>
        <taxon>Sar</taxon>
        <taxon>Alveolata</taxon>
        <taxon>Dinophyceae</taxon>
        <taxon>Suessiales</taxon>
        <taxon>Symbiodiniaceae</taxon>
        <taxon>Symbiodinium</taxon>
    </lineage>
</organism>
<keyword evidence="2" id="KW-0106">Calcium</keyword>
<dbReference type="InterPro" id="IPR018247">
    <property type="entry name" value="EF_Hand_1_Ca_BS"/>
</dbReference>
<sequence>MAHYTSSTQIVCMTTPHDVVAESSESLTVSVQIFGGLGLASYASKSSAFQYHWQDTALIHWANHWAGTGGDIMEFGGDIRAGATSAGQFEIRVGDAWCHVDEEVWPLSNRRRSWTKQVSCQLPDDDLLIPGYYNVTIRVNSLDRADGDCPNSLCFPYTEEQAGTGYGHGFAAIVNPPPSDSNGKLNRVWGGMLDIVTGHTYHFTVYPQVNSIEPLEGGLYGGNNLTIHGSSFAAEMEGNQVTVGGVPCEVLEATTDTIVCRLGQWNDAADRGETVRGLHYNRWNDRRRRAWGINNIPAKEARGDAFETGFLKASLFQVATKEPWDNDPGLDRTLLELDGFFVPPLEANYSFYICGDDGATLEIGEDAGMPHSTLRTVAYFGEWVGVSYGYARLSTGDFQRLRDDFAFLLASHRTGFSALGGDDKKISDDVRLEAGEQLPQSWLLALRSVAAEAGLVDEELPFSAVTVNLPNLSAPIHTTVQSSKEYVRGSEHVSTHSGISLVSTEKRKALLSTLEDGARYTQRFKDCCRRKYGKLVVAWRILLDPGGNGRVSFVPFCNAARAMGFVNVSTPPACTHDRFGVFSSSAILQALVLSTWDSRKSSWIADSLVKWTRAGVLRIRWLWRHLDVKCTGFLTLDSWDPHSYRVLMEFREICRSEFGGVVEAFKFGMNRTGSGACYKKEFEQFLKNFEFSGDYQILWDALDKDRGGFITVDELFFLARWQGERFRPEKVQREFNLNLVRLKICKQQRQKHQARMNEFKARIEDEQQVLERNRSLRMAAAKQHVRLTTEQVRSAEEEAFPVSLEASLRNRSQLDPLWHEGGVTLSRWTGFPVQIADVTQPGLIGQLGEEAFITFSNSVEFGKVRDDIRDARAADSESRRGFFFGAVLGLHDCRSVSGDDDESVGQTNWIRMEVYDAGAGGATVGDLQPTRPGSLSWSRLAKCSEQFQLLVRFRRPIGNVPELELNTTGLLGSGFQLQVFTLEDGDADAIFLEKVPLDMFQVPRPSDAAAKPVRVISEGILGYKYSGSLVPVLHSAMPSSVTADDNLQAPHTWTLVISNIQTYNSTGWIQDLQVLLGEDAGQCKDLHEVSEEQGNITVICRLENARAGEPEPWHAVHLISVSQGQAEPSKAPIVSVEPVVEEVTGLLGSLAGGTVRSSSLLARGCVDCLDLGRDDTAQRPSTAAAIQDMLRCIGRRGTVHGARGQQHPGINGKQNRVACRRLKTLRGVLAGDASEL</sequence>
<keyword evidence="1" id="KW-0732">Signal</keyword>
<protein>
    <recommendedName>
        <fullName evidence="4">EF-hand domain-containing protein</fullName>
    </recommendedName>
</protein>
<evidence type="ECO:0000256" key="2">
    <source>
        <dbReference type="ARBA" id="ARBA00022837"/>
    </source>
</evidence>
<feature type="coiled-coil region" evidence="3">
    <location>
        <begin position="742"/>
        <end position="798"/>
    </location>
</feature>
<feature type="domain" description="EF-hand" evidence="4">
    <location>
        <begin position="690"/>
        <end position="725"/>
    </location>
</feature>
<reference evidence="5" key="1">
    <citation type="submission" date="2021-02" db="EMBL/GenBank/DDBJ databases">
        <authorList>
            <person name="Dougan E. K."/>
            <person name="Rhodes N."/>
            <person name="Thang M."/>
            <person name="Chan C."/>
        </authorList>
    </citation>
    <scope>NUCLEOTIDE SEQUENCE</scope>
</reference>
<evidence type="ECO:0000259" key="4">
    <source>
        <dbReference type="PROSITE" id="PS50222"/>
    </source>
</evidence>
<dbReference type="Gene3D" id="1.10.238.10">
    <property type="entry name" value="EF-hand"/>
    <property type="match status" value="1"/>
</dbReference>
<dbReference type="CDD" id="cd00603">
    <property type="entry name" value="IPT_PCSR"/>
    <property type="match status" value="1"/>
</dbReference>
<dbReference type="SUPFAM" id="SSF81296">
    <property type="entry name" value="E set domains"/>
    <property type="match status" value="1"/>
</dbReference>
<dbReference type="InterPro" id="IPR052387">
    <property type="entry name" value="Fibrocystin"/>
</dbReference>
<evidence type="ECO:0000313" key="6">
    <source>
        <dbReference type="Proteomes" id="UP000601435"/>
    </source>
</evidence>
<dbReference type="OrthoDB" id="414469at2759"/>
<dbReference type="GO" id="GO:0005509">
    <property type="term" value="F:calcium ion binding"/>
    <property type="evidence" value="ECO:0007669"/>
    <property type="project" value="InterPro"/>
</dbReference>
<dbReference type="PANTHER" id="PTHR46769:SF2">
    <property type="entry name" value="FIBROCYSTIN-L ISOFORM 2 PRECURSOR-RELATED"/>
    <property type="match status" value="1"/>
</dbReference>
<dbReference type="PROSITE" id="PS50222">
    <property type="entry name" value="EF_HAND_2"/>
    <property type="match status" value="1"/>
</dbReference>
<keyword evidence="3" id="KW-0175">Coiled coil</keyword>